<evidence type="ECO:0000313" key="2">
    <source>
        <dbReference type="EMBL" id="VDK54394.1"/>
    </source>
</evidence>
<dbReference type="Proteomes" id="UP000271889">
    <property type="component" value="Unassembled WGS sequence"/>
</dbReference>
<dbReference type="EMBL" id="UYRV01007218">
    <property type="protein sequence ID" value="VDK54394.1"/>
    <property type="molecule type" value="Genomic_DNA"/>
</dbReference>
<feature type="compositionally biased region" description="Basic and acidic residues" evidence="1">
    <location>
        <begin position="99"/>
        <end position="113"/>
    </location>
</feature>
<evidence type="ECO:0000313" key="3">
    <source>
        <dbReference type="Proteomes" id="UP000271889"/>
    </source>
</evidence>
<feature type="compositionally biased region" description="Low complexity" evidence="1">
    <location>
        <begin position="180"/>
        <end position="192"/>
    </location>
</feature>
<feature type="compositionally biased region" description="Basic and acidic residues" evidence="1">
    <location>
        <begin position="150"/>
        <end position="177"/>
    </location>
</feature>
<feature type="compositionally biased region" description="Basic and acidic residues" evidence="1">
    <location>
        <begin position="122"/>
        <end position="131"/>
    </location>
</feature>
<accession>A0A3P6SGZ0</accession>
<dbReference type="OrthoDB" id="3364872at2759"/>
<name>A0A3P6SGZ0_CYLGO</name>
<evidence type="ECO:0000256" key="1">
    <source>
        <dbReference type="SAM" id="MobiDB-lite"/>
    </source>
</evidence>
<feature type="compositionally biased region" description="Basic residues" evidence="1">
    <location>
        <begin position="213"/>
        <end position="223"/>
    </location>
</feature>
<reference evidence="2 3" key="1">
    <citation type="submission" date="2018-11" db="EMBL/GenBank/DDBJ databases">
        <authorList>
            <consortium name="Pathogen Informatics"/>
        </authorList>
    </citation>
    <scope>NUCLEOTIDE SEQUENCE [LARGE SCALE GENOMIC DNA]</scope>
</reference>
<proteinExistence type="predicted"/>
<feature type="region of interest" description="Disordered" evidence="1">
    <location>
        <begin position="86"/>
        <end position="265"/>
    </location>
</feature>
<dbReference type="AlphaFoldDB" id="A0A3P6SGZ0"/>
<keyword evidence="3" id="KW-1185">Reference proteome</keyword>
<gene>
    <name evidence="2" type="ORF">CGOC_LOCUS3003</name>
</gene>
<organism evidence="2 3">
    <name type="scientific">Cylicostephanus goldi</name>
    <name type="common">Nematode worm</name>
    <dbReference type="NCBI Taxonomy" id="71465"/>
    <lineage>
        <taxon>Eukaryota</taxon>
        <taxon>Metazoa</taxon>
        <taxon>Ecdysozoa</taxon>
        <taxon>Nematoda</taxon>
        <taxon>Chromadorea</taxon>
        <taxon>Rhabditida</taxon>
        <taxon>Rhabditina</taxon>
        <taxon>Rhabditomorpha</taxon>
        <taxon>Strongyloidea</taxon>
        <taxon>Strongylidae</taxon>
        <taxon>Cylicostephanus</taxon>
    </lineage>
</organism>
<protein>
    <submittedName>
        <fullName evidence="2">Uncharacterized protein</fullName>
    </submittedName>
</protein>
<sequence length="265" mass="29472">MDLKEERTKIKKDEVSKFALLNKKTLGLLQITDKTPVKDRCIFKLACEPPMVKAIESFRSRYPSWEVTTAFLLQRLGLQYNSAKDGKWPLAGSEGEESDVSKSDSEESEKETPLKALPKTQPKKDLTKDSLFEMPSRAGPTKQLKRKKAPREVGDGFEHTKEDEGDAKKPASDKDYEQMVESSSEKSSPVKAKALKKRKSLPSQSSAAETTVVRKKKEKRKSLPLKSSADKPTVLKKKKSIIGTHSEAKSGEASTTAPEPHKLVS</sequence>